<evidence type="ECO:0000256" key="2">
    <source>
        <dbReference type="SAM" id="Phobius"/>
    </source>
</evidence>
<reference evidence="3 4" key="1">
    <citation type="submission" date="2023-07" db="EMBL/GenBank/DDBJ databases">
        <title>Sorghum-associated microbial communities from plants grown in Nebraska, USA.</title>
        <authorList>
            <person name="Schachtman D."/>
        </authorList>
    </citation>
    <scope>NUCLEOTIDE SEQUENCE [LARGE SCALE GENOMIC DNA]</scope>
    <source>
        <strain evidence="3 4">2980</strain>
    </source>
</reference>
<feature type="region of interest" description="Disordered" evidence="1">
    <location>
        <begin position="30"/>
        <end position="51"/>
    </location>
</feature>
<protein>
    <submittedName>
        <fullName evidence="3">Flp pilus assembly protein TadB</fullName>
    </submittedName>
</protein>
<comment type="caution">
    <text evidence="3">The sequence shown here is derived from an EMBL/GenBank/DDBJ whole genome shotgun (WGS) entry which is preliminary data.</text>
</comment>
<evidence type="ECO:0000313" key="4">
    <source>
        <dbReference type="Proteomes" id="UP001259347"/>
    </source>
</evidence>
<evidence type="ECO:0000256" key="1">
    <source>
        <dbReference type="SAM" id="MobiDB-lite"/>
    </source>
</evidence>
<organism evidence="3 4">
    <name type="scientific">Microbacterium resistens</name>
    <dbReference type="NCBI Taxonomy" id="156977"/>
    <lineage>
        <taxon>Bacteria</taxon>
        <taxon>Bacillati</taxon>
        <taxon>Actinomycetota</taxon>
        <taxon>Actinomycetes</taxon>
        <taxon>Micrococcales</taxon>
        <taxon>Microbacteriaceae</taxon>
        <taxon>Microbacterium</taxon>
    </lineage>
</organism>
<keyword evidence="4" id="KW-1185">Reference proteome</keyword>
<proteinExistence type="predicted"/>
<evidence type="ECO:0000313" key="3">
    <source>
        <dbReference type="EMBL" id="MDR6867059.1"/>
    </source>
</evidence>
<dbReference type="RefSeq" id="WP_310019457.1">
    <property type="nucleotide sequence ID" value="NZ_JAVDUM010000006.1"/>
</dbReference>
<dbReference type="Proteomes" id="UP001259347">
    <property type="component" value="Unassembled WGS sequence"/>
</dbReference>
<keyword evidence="2" id="KW-0472">Membrane</keyword>
<keyword evidence="2" id="KW-0812">Transmembrane</keyword>
<feature type="transmembrane region" description="Helical" evidence="2">
    <location>
        <begin position="6"/>
        <end position="27"/>
    </location>
</feature>
<keyword evidence="2" id="KW-1133">Transmembrane helix</keyword>
<accession>A0ABU1SBS4</accession>
<gene>
    <name evidence="3" type="ORF">J2Y69_001658</name>
</gene>
<name>A0ABU1SBS4_9MICO</name>
<dbReference type="EMBL" id="JAVDUM010000006">
    <property type="protein sequence ID" value="MDR6867059.1"/>
    <property type="molecule type" value="Genomic_DNA"/>
</dbReference>
<sequence>MNQSTVLLWVMLLIGVTTLTVWIVQFVRSRRGSGEQRGWWEGPWDEDDPRR</sequence>